<dbReference type="GeneID" id="36338755"/>
<name>W6V6K2_ECHGR</name>
<evidence type="ECO:0000313" key="2">
    <source>
        <dbReference type="EMBL" id="EUB62019.1"/>
    </source>
</evidence>
<dbReference type="EMBL" id="APAU02000015">
    <property type="protein sequence ID" value="EUB62019.1"/>
    <property type="molecule type" value="Genomic_DNA"/>
</dbReference>
<feature type="transmembrane region" description="Helical" evidence="1">
    <location>
        <begin position="128"/>
        <end position="146"/>
    </location>
</feature>
<dbReference type="KEGG" id="egl:EGR_03040"/>
<proteinExistence type="predicted"/>
<dbReference type="AlphaFoldDB" id="W6V6K2"/>
<evidence type="ECO:0000313" key="3">
    <source>
        <dbReference type="Proteomes" id="UP000019149"/>
    </source>
</evidence>
<gene>
    <name evidence="2" type="ORF">EGR_03040</name>
</gene>
<comment type="caution">
    <text evidence="2">The sequence shown here is derived from an EMBL/GenBank/DDBJ whole genome shotgun (WGS) entry which is preliminary data.</text>
</comment>
<feature type="transmembrane region" description="Helical" evidence="1">
    <location>
        <begin position="248"/>
        <end position="266"/>
    </location>
</feature>
<dbReference type="CTD" id="36338755"/>
<keyword evidence="3" id="KW-1185">Reference proteome</keyword>
<accession>W6V6K2</accession>
<keyword evidence="1" id="KW-0812">Transmembrane</keyword>
<protein>
    <submittedName>
        <fullName evidence="2">Uncharacterized protein</fullName>
    </submittedName>
</protein>
<reference evidence="2 3" key="1">
    <citation type="journal article" date="2013" name="Nat. Genet.">
        <title>The genome of the hydatid tapeworm Echinococcus granulosus.</title>
        <authorList>
            <person name="Zheng H."/>
            <person name="Zhang W."/>
            <person name="Zhang L."/>
            <person name="Zhang Z."/>
            <person name="Li J."/>
            <person name="Lu G."/>
            <person name="Zhu Y."/>
            <person name="Wang Y."/>
            <person name="Huang Y."/>
            <person name="Liu J."/>
            <person name="Kang H."/>
            <person name="Chen J."/>
            <person name="Wang L."/>
            <person name="Chen A."/>
            <person name="Yu S."/>
            <person name="Gao Z."/>
            <person name="Jin L."/>
            <person name="Gu W."/>
            <person name="Wang Z."/>
            <person name="Zhao L."/>
            <person name="Shi B."/>
            <person name="Wen H."/>
            <person name="Lin R."/>
            <person name="Jones M.K."/>
            <person name="Brejova B."/>
            <person name="Vinar T."/>
            <person name="Zhao G."/>
            <person name="McManus D.P."/>
            <person name="Chen Z."/>
            <person name="Zhou Y."/>
            <person name="Wang S."/>
        </authorList>
    </citation>
    <scope>NUCLEOTIDE SEQUENCE [LARGE SCALE GENOMIC DNA]</scope>
</reference>
<keyword evidence="1" id="KW-0472">Membrane</keyword>
<organism evidence="2 3">
    <name type="scientific">Echinococcus granulosus</name>
    <name type="common">Hydatid tapeworm</name>
    <dbReference type="NCBI Taxonomy" id="6210"/>
    <lineage>
        <taxon>Eukaryota</taxon>
        <taxon>Metazoa</taxon>
        <taxon>Spiralia</taxon>
        <taxon>Lophotrochozoa</taxon>
        <taxon>Platyhelminthes</taxon>
        <taxon>Cestoda</taxon>
        <taxon>Eucestoda</taxon>
        <taxon>Cyclophyllidea</taxon>
        <taxon>Taeniidae</taxon>
        <taxon>Echinococcus</taxon>
        <taxon>Echinococcus granulosus group</taxon>
    </lineage>
</organism>
<dbReference type="Proteomes" id="UP000019149">
    <property type="component" value="Unassembled WGS sequence"/>
</dbReference>
<feature type="transmembrane region" description="Helical" evidence="1">
    <location>
        <begin position="206"/>
        <end position="228"/>
    </location>
</feature>
<dbReference type="RefSeq" id="XP_024353215.1">
    <property type="nucleotide sequence ID" value="XM_024492289.1"/>
</dbReference>
<keyword evidence="1" id="KW-1133">Transmembrane helix</keyword>
<sequence length="306" mass="34692">MRNRKVIYMLQAVLSNATNKGICTPVHFLISYHLKNSSKKNLVDSLKTLSTKTKFLLTNQNCQFIRFLNVNLGVICYSGWFLGAFQSQHFTLKGKGMTWLNLLSENRIFQTCQNHPQYRLDLFKEPKTWWFVLTAGLIVSLINNIILMNDQILNEIFQSSTFSLGVAYLLIILRGTGPEKQFMYAYGMCDPICVCFAKKVVSIERACCLVVCLFVGAPVALNSFYGASIPSDQQPASVNAYAAKQLRATAQIICVCLAFVLMFTFFKISSRLNNDLFSRQLRAFFINSEIMHQEATPMKNDSNISE</sequence>
<evidence type="ECO:0000256" key="1">
    <source>
        <dbReference type="SAM" id="Phobius"/>
    </source>
</evidence>